<dbReference type="CDD" id="cd06259">
    <property type="entry name" value="YdcF-like"/>
    <property type="match status" value="1"/>
</dbReference>
<dbReference type="GO" id="GO:0005886">
    <property type="term" value="C:plasma membrane"/>
    <property type="evidence" value="ECO:0007669"/>
    <property type="project" value="TreeGrafter"/>
</dbReference>
<evidence type="ECO:0000313" key="3">
    <source>
        <dbReference type="EMBL" id="NML75895.1"/>
    </source>
</evidence>
<feature type="domain" description="DUF218" evidence="2">
    <location>
        <begin position="72"/>
        <end position="210"/>
    </location>
</feature>
<dbReference type="Proteomes" id="UP000541470">
    <property type="component" value="Unassembled WGS sequence"/>
</dbReference>
<dbReference type="PANTHER" id="PTHR30336">
    <property type="entry name" value="INNER MEMBRANE PROTEIN, PROBABLE PERMEASE"/>
    <property type="match status" value="1"/>
</dbReference>
<evidence type="ECO:0000259" key="2">
    <source>
        <dbReference type="Pfam" id="PF02698"/>
    </source>
</evidence>
<proteinExistence type="predicted"/>
<dbReference type="InterPro" id="IPR051599">
    <property type="entry name" value="Cell_Envelope_Assoc"/>
</dbReference>
<keyword evidence="1" id="KW-0472">Membrane</keyword>
<keyword evidence="4" id="KW-1185">Reference proteome</keyword>
<dbReference type="AlphaFoldDB" id="A0A7Y0AYM0"/>
<gene>
    <name evidence="3" type="ORF">HHL25_17320</name>
</gene>
<evidence type="ECO:0000256" key="1">
    <source>
        <dbReference type="SAM" id="Phobius"/>
    </source>
</evidence>
<evidence type="ECO:0000313" key="4">
    <source>
        <dbReference type="Proteomes" id="UP000541470"/>
    </source>
</evidence>
<dbReference type="GO" id="GO:0000270">
    <property type="term" value="P:peptidoglycan metabolic process"/>
    <property type="evidence" value="ECO:0007669"/>
    <property type="project" value="TreeGrafter"/>
</dbReference>
<keyword evidence="1" id="KW-1133">Transmembrane helix</keyword>
<dbReference type="Pfam" id="PF02698">
    <property type="entry name" value="DUF218"/>
    <property type="match status" value="1"/>
</dbReference>
<dbReference type="InterPro" id="IPR003848">
    <property type="entry name" value="DUF218"/>
</dbReference>
<protein>
    <submittedName>
        <fullName evidence="3">YdcF family protein</fullName>
    </submittedName>
</protein>
<organism evidence="3 4">
    <name type="scientific">Rhizobium terricola</name>
    <dbReference type="NCBI Taxonomy" id="2728849"/>
    <lineage>
        <taxon>Bacteria</taxon>
        <taxon>Pseudomonadati</taxon>
        <taxon>Pseudomonadota</taxon>
        <taxon>Alphaproteobacteria</taxon>
        <taxon>Hyphomicrobiales</taxon>
        <taxon>Rhizobiaceae</taxon>
        <taxon>Rhizobium/Agrobacterium group</taxon>
        <taxon>Rhizobium</taxon>
    </lineage>
</organism>
<feature type="transmembrane region" description="Helical" evidence="1">
    <location>
        <begin position="34"/>
        <end position="56"/>
    </location>
</feature>
<comment type="caution">
    <text evidence="3">The sequence shown here is derived from an EMBL/GenBank/DDBJ whole genome shotgun (WGS) entry which is preliminary data.</text>
</comment>
<name>A0A7Y0AYM0_9HYPH</name>
<sequence>MTMGRMRRDRAFREDLPKNPAGGLLARRGLLRRFLHYAGLIAILLCAVILAGFLWFADSVTTLVPPADARADAIVVLTGGYQRIDQAVELLRRGSGRRLLISGAHPTTSPAQIRKMTQSSPDLFECCVDVGYEALDTIGNANETSRWIHDHGYASVLVVTNNYHMPRSLMELRRIDRATNFIPYPVVNADLKHTAWYADPNVVRTLLSEYGKTLIAYARGVIGWGAGDGLRSTAKFAKTSG</sequence>
<keyword evidence="1" id="KW-0812">Transmembrane</keyword>
<accession>A0A7Y0AYM0</accession>
<dbReference type="PANTHER" id="PTHR30336:SF4">
    <property type="entry name" value="ENVELOPE BIOGENESIS FACTOR ELYC"/>
    <property type="match status" value="1"/>
</dbReference>
<reference evidence="3 4" key="1">
    <citation type="submission" date="2020-04" db="EMBL/GenBank/DDBJ databases">
        <title>Rhizobium sp. S-51 isolated from soil.</title>
        <authorList>
            <person name="Dahal R.H."/>
        </authorList>
    </citation>
    <scope>NUCLEOTIDE SEQUENCE [LARGE SCALE GENOMIC DNA]</scope>
    <source>
        <strain evidence="3 4">S-51</strain>
    </source>
</reference>
<dbReference type="GO" id="GO:0043164">
    <property type="term" value="P:Gram-negative-bacterium-type cell wall biogenesis"/>
    <property type="evidence" value="ECO:0007669"/>
    <property type="project" value="TreeGrafter"/>
</dbReference>
<dbReference type="EMBL" id="JABBGK010000003">
    <property type="protein sequence ID" value="NML75895.1"/>
    <property type="molecule type" value="Genomic_DNA"/>
</dbReference>